<accession>A0ACB7T715</accession>
<dbReference type="Proteomes" id="UP000821845">
    <property type="component" value="Chromosome 11"/>
</dbReference>
<evidence type="ECO:0000313" key="2">
    <source>
        <dbReference type="Proteomes" id="UP000821845"/>
    </source>
</evidence>
<name>A0ACB7T715_HYAAI</name>
<proteinExistence type="predicted"/>
<evidence type="ECO:0000313" key="1">
    <source>
        <dbReference type="EMBL" id="KAH6941954.1"/>
    </source>
</evidence>
<protein>
    <submittedName>
        <fullName evidence="1">Uncharacterized protein</fullName>
    </submittedName>
</protein>
<keyword evidence="2" id="KW-1185">Reference proteome</keyword>
<comment type="caution">
    <text evidence="1">The sequence shown here is derived from an EMBL/GenBank/DDBJ whole genome shotgun (WGS) entry which is preliminary data.</text>
</comment>
<dbReference type="EMBL" id="CM023491">
    <property type="protein sequence ID" value="KAH6941954.1"/>
    <property type="molecule type" value="Genomic_DNA"/>
</dbReference>
<sequence length="572" mass="65599">MYNRCITRTNVKDYALNSPHRLYQTRVLSHSAIPALVSIDIVKMAAEDYPAATSHSRGRKSSRKGVVDARLPRRWVIRLGPPQPLFRDFVSMRDVHDEWFVESVQSVSGRRDMPELVEIEQALVDLAGQRAGVDDYVPMPVARLQHSRLWNWTRFLSTALHGVTSIGPLTTVLIKGGSFQSRFKEIVGKFGSANLHNYLALRMYVRYSPFLDWKRYRPLVDVATARFPGWEDIDPPEHASELRCLRFLYRLVAEPFAYMLWNANIRSLQRLESELGALTHHVVDEAVSFVRELNVTRKLTERFGEVVSELKHQLLVPAWMRKPSLRMKFSELVFSDAETSPIISWNGVLGATWRNAQRRLIDRGFETFWRGPALGDQTWLDEDERYLAVPPGSVDKDLTGDAFYAHYMPRIGLDLDRAVVGHFFKMASRLKRRYPAAHLRLELLADCLRRQFYHDKQASELAAHHDAIDVLALPAVIRAFRKRSRATGNGSSSTVDDARSSSHSTDRLFFYEFARSRCEAYDDAYSHLRTYKGARSPAPFFVNGPLRNLKEFAKAFRCPRGSGMRPKRACIL</sequence>
<reference evidence="1" key="1">
    <citation type="submission" date="2020-05" db="EMBL/GenBank/DDBJ databases">
        <title>Large-scale comparative analyses of tick genomes elucidate their genetic diversity and vector capacities.</title>
        <authorList>
            <person name="Jia N."/>
            <person name="Wang J."/>
            <person name="Shi W."/>
            <person name="Du L."/>
            <person name="Sun Y."/>
            <person name="Zhan W."/>
            <person name="Jiang J."/>
            <person name="Wang Q."/>
            <person name="Zhang B."/>
            <person name="Ji P."/>
            <person name="Sakyi L.B."/>
            <person name="Cui X."/>
            <person name="Yuan T."/>
            <person name="Jiang B."/>
            <person name="Yang W."/>
            <person name="Lam T.T.-Y."/>
            <person name="Chang Q."/>
            <person name="Ding S."/>
            <person name="Wang X."/>
            <person name="Zhu J."/>
            <person name="Ruan X."/>
            <person name="Zhao L."/>
            <person name="Wei J."/>
            <person name="Que T."/>
            <person name="Du C."/>
            <person name="Cheng J."/>
            <person name="Dai P."/>
            <person name="Han X."/>
            <person name="Huang E."/>
            <person name="Gao Y."/>
            <person name="Liu J."/>
            <person name="Shao H."/>
            <person name="Ye R."/>
            <person name="Li L."/>
            <person name="Wei W."/>
            <person name="Wang X."/>
            <person name="Wang C."/>
            <person name="Yang T."/>
            <person name="Huo Q."/>
            <person name="Li W."/>
            <person name="Guo W."/>
            <person name="Chen H."/>
            <person name="Zhou L."/>
            <person name="Ni X."/>
            <person name="Tian J."/>
            <person name="Zhou Y."/>
            <person name="Sheng Y."/>
            <person name="Liu T."/>
            <person name="Pan Y."/>
            <person name="Xia L."/>
            <person name="Li J."/>
            <person name="Zhao F."/>
            <person name="Cao W."/>
        </authorList>
    </citation>
    <scope>NUCLEOTIDE SEQUENCE</scope>
    <source>
        <strain evidence="1">Hyas-2018</strain>
    </source>
</reference>
<gene>
    <name evidence="1" type="ORF">HPB50_024907</name>
</gene>
<organism evidence="1 2">
    <name type="scientific">Hyalomma asiaticum</name>
    <name type="common">Tick</name>
    <dbReference type="NCBI Taxonomy" id="266040"/>
    <lineage>
        <taxon>Eukaryota</taxon>
        <taxon>Metazoa</taxon>
        <taxon>Ecdysozoa</taxon>
        <taxon>Arthropoda</taxon>
        <taxon>Chelicerata</taxon>
        <taxon>Arachnida</taxon>
        <taxon>Acari</taxon>
        <taxon>Parasitiformes</taxon>
        <taxon>Ixodida</taxon>
        <taxon>Ixodoidea</taxon>
        <taxon>Ixodidae</taxon>
        <taxon>Hyalomminae</taxon>
        <taxon>Hyalomma</taxon>
    </lineage>
</organism>